<evidence type="ECO:0000256" key="1">
    <source>
        <dbReference type="SAM" id="MobiDB-lite"/>
    </source>
</evidence>
<accession>A0A2M8P3Y7</accession>
<evidence type="ECO:0000313" key="3">
    <source>
        <dbReference type="EMBL" id="PJF32253.1"/>
    </source>
</evidence>
<proteinExistence type="predicted"/>
<protein>
    <recommendedName>
        <fullName evidence="5">SD-repeat containing protein B domain-containing protein</fullName>
    </recommendedName>
</protein>
<feature type="compositionally biased region" description="Basic and acidic residues" evidence="1">
    <location>
        <begin position="217"/>
        <end position="230"/>
    </location>
</feature>
<dbReference type="InterPro" id="IPR013783">
    <property type="entry name" value="Ig-like_fold"/>
</dbReference>
<evidence type="ECO:0008006" key="5">
    <source>
        <dbReference type="Google" id="ProtNLM"/>
    </source>
</evidence>
<dbReference type="EMBL" id="PGTK01000001">
    <property type="protein sequence ID" value="PJF32253.1"/>
    <property type="molecule type" value="Genomic_DNA"/>
</dbReference>
<dbReference type="Gene3D" id="2.60.40.10">
    <property type="entry name" value="Immunoglobulins"/>
    <property type="match status" value="1"/>
</dbReference>
<evidence type="ECO:0000313" key="4">
    <source>
        <dbReference type="Proteomes" id="UP000228921"/>
    </source>
</evidence>
<feature type="region of interest" description="Disordered" evidence="1">
    <location>
        <begin position="185"/>
        <end position="230"/>
    </location>
</feature>
<feature type="transmembrane region" description="Helical" evidence="2">
    <location>
        <begin position="148"/>
        <end position="173"/>
    </location>
</feature>
<comment type="caution">
    <text evidence="3">The sequence shown here is derived from an EMBL/GenBank/DDBJ whole genome shotgun (WGS) entry which is preliminary data.</text>
</comment>
<sequence length="230" mass="24729">MFHSLSGLITAAALLFIFAGVGGIGAESGVGAVCALAYHDANQNGARDFGEEALSEVSYNLMIASNVLVANYVALEGEPYCFENLPAQQYTLNVTSLLYVLHEGAITFFLQPNQRLTYEFGALYRPPQSAPSPQEAITVIPMTPAVRLVISISATLIVMLLCGAFGMIFYGLFLHQRPTLAAVSAGRQTGSSRVASERLKRSTRDLPPPDATAPVPRSERYRDLDSPDDA</sequence>
<reference evidence="3 4" key="1">
    <citation type="submission" date="2017-11" db="EMBL/GenBank/DDBJ databases">
        <title>Evolution of Phototrophy in the Chloroflexi Phylum Driven by Horizontal Gene Transfer.</title>
        <authorList>
            <person name="Ward L.M."/>
            <person name="Hemp J."/>
            <person name="Shih P.M."/>
            <person name="Mcglynn S.E."/>
            <person name="Fischer W."/>
        </authorList>
    </citation>
    <scope>NUCLEOTIDE SEQUENCE [LARGE SCALE GENOMIC DNA]</scope>
    <source>
        <strain evidence="3">CP2_2F</strain>
    </source>
</reference>
<dbReference type="AlphaFoldDB" id="A0A2M8P3Y7"/>
<feature type="compositionally biased region" description="Basic and acidic residues" evidence="1">
    <location>
        <begin position="195"/>
        <end position="204"/>
    </location>
</feature>
<keyword evidence="2" id="KW-0812">Transmembrane</keyword>
<evidence type="ECO:0000256" key="2">
    <source>
        <dbReference type="SAM" id="Phobius"/>
    </source>
</evidence>
<gene>
    <name evidence="3" type="ORF">CUN51_01095</name>
</gene>
<name>A0A2M8P3Y7_9CHLR</name>
<keyword evidence="2" id="KW-0472">Membrane</keyword>
<organism evidence="3 4">
    <name type="scientific">Candidatus Thermofonsia Clade 1 bacterium</name>
    <dbReference type="NCBI Taxonomy" id="2364210"/>
    <lineage>
        <taxon>Bacteria</taxon>
        <taxon>Bacillati</taxon>
        <taxon>Chloroflexota</taxon>
        <taxon>Candidatus Thermofontia</taxon>
        <taxon>Candidatus Thermofonsia Clade 1</taxon>
    </lineage>
</organism>
<dbReference type="Proteomes" id="UP000228921">
    <property type="component" value="Unassembled WGS sequence"/>
</dbReference>
<keyword evidence="2" id="KW-1133">Transmembrane helix</keyword>